<evidence type="ECO:0000259" key="2">
    <source>
        <dbReference type="Pfam" id="PF25372"/>
    </source>
</evidence>
<dbReference type="Proteomes" id="UP001150538">
    <property type="component" value="Unassembled WGS sequence"/>
</dbReference>
<dbReference type="SUPFAM" id="SSF81383">
    <property type="entry name" value="F-box domain"/>
    <property type="match status" value="1"/>
</dbReference>
<feature type="domain" description="F-box/LRR-repeat protein 15-like leucin rich repeat" evidence="2">
    <location>
        <begin position="326"/>
        <end position="450"/>
    </location>
</feature>
<proteinExistence type="predicted"/>
<dbReference type="InterPro" id="IPR057207">
    <property type="entry name" value="FBXL15_LRR"/>
</dbReference>
<accession>A0A9W8A0A3</accession>
<dbReference type="SUPFAM" id="SSF52047">
    <property type="entry name" value="RNI-like"/>
    <property type="match status" value="1"/>
</dbReference>
<dbReference type="Pfam" id="PF12937">
    <property type="entry name" value="F-box-like"/>
    <property type="match status" value="1"/>
</dbReference>
<organism evidence="3 4">
    <name type="scientific">Mycoemilia scoparia</name>
    <dbReference type="NCBI Taxonomy" id="417184"/>
    <lineage>
        <taxon>Eukaryota</taxon>
        <taxon>Fungi</taxon>
        <taxon>Fungi incertae sedis</taxon>
        <taxon>Zoopagomycota</taxon>
        <taxon>Kickxellomycotina</taxon>
        <taxon>Kickxellomycetes</taxon>
        <taxon>Kickxellales</taxon>
        <taxon>Kickxellaceae</taxon>
        <taxon>Mycoemilia</taxon>
    </lineage>
</organism>
<dbReference type="InterPro" id="IPR036047">
    <property type="entry name" value="F-box-like_dom_sf"/>
</dbReference>
<dbReference type="InterPro" id="IPR032675">
    <property type="entry name" value="LRR_dom_sf"/>
</dbReference>
<feature type="domain" description="F-box" evidence="1">
    <location>
        <begin position="19"/>
        <end position="60"/>
    </location>
</feature>
<dbReference type="PANTHER" id="PTHR13318:SF190">
    <property type="entry name" value="PARTNER OF PAIRED, ISOFORM B"/>
    <property type="match status" value="1"/>
</dbReference>
<dbReference type="GO" id="GO:0031146">
    <property type="term" value="P:SCF-dependent proteasomal ubiquitin-dependent protein catabolic process"/>
    <property type="evidence" value="ECO:0007669"/>
    <property type="project" value="TreeGrafter"/>
</dbReference>
<protein>
    <recommendedName>
        <fullName evidence="5">F-box domain-containing protein</fullName>
    </recommendedName>
</protein>
<dbReference type="Pfam" id="PF25372">
    <property type="entry name" value="DUF7885"/>
    <property type="match status" value="1"/>
</dbReference>
<dbReference type="GO" id="GO:0019005">
    <property type="term" value="C:SCF ubiquitin ligase complex"/>
    <property type="evidence" value="ECO:0007669"/>
    <property type="project" value="TreeGrafter"/>
</dbReference>
<dbReference type="SMART" id="SM00367">
    <property type="entry name" value="LRR_CC"/>
    <property type="match status" value="8"/>
</dbReference>
<evidence type="ECO:0008006" key="5">
    <source>
        <dbReference type="Google" id="ProtNLM"/>
    </source>
</evidence>
<evidence type="ECO:0000259" key="1">
    <source>
        <dbReference type="Pfam" id="PF12937"/>
    </source>
</evidence>
<dbReference type="InterPro" id="IPR006553">
    <property type="entry name" value="Leu-rich_rpt_Cys-con_subtyp"/>
</dbReference>
<keyword evidence="4" id="KW-1185">Reference proteome</keyword>
<evidence type="ECO:0000313" key="4">
    <source>
        <dbReference type="Proteomes" id="UP001150538"/>
    </source>
</evidence>
<dbReference type="EMBL" id="JANBPU010000015">
    <property type="protein sequence ID" value="KAJ1920315.1"/>
    <property type="molecule type" value="Genomic_DNA"/>
</dbReference>
<dbReference type="PANTHER" id="PTHR13318">
    <property type="entry name" value="PARTNER OF PAIRED, ISOFORM B-RELATED"/>
    <property type="match status" value="1"/>
</dbReference>
<dbReference type="InterPro" id="IPR001810">
    <property type="entry name" value="F-box_dom"/>
</dbReference>
<dbReference type="Gene3D" id="3.80.10.10">
    <property type="entry name" value="Ribonuclease Inhibitor"/>
    <property type="match status" value="1"/>
</dbReference>
<reference evidence="3" key="1">
    <citation type="submission" date="2022-07" db="EMBL/GenBank/DDBJ databases">
        <title>Phylogenomic reconstructions and comparative analyses of Kickxellomycotina fungi.</title>
        <authorList>
            <person name="Reynolds N.K."/>
            <person name="Stajich J.E."/>
            <person name="Barry K."/>
            <person name="Grigoriev I.V."/>
            <person name="Crous P."/>
            <person name="Smith M.E."/>
        </authorList>
    </citation>
    <scope>NUCLEOTIDE SEQUENCE</scope>
    <source>
        <strain evidence="3">NBRC 100468</strain>
    </source>
</reference>
<dbReference type="Gene3D" id="1.20.1280.50">
    <property type="match status" value="1"/>
</dbReference>
<dbReference type="OrthoDB" id="550575at2759"/>
<name>A0A9W8A0A3_9FUNG</name>
<comment type="caution">
    <text evidence="3">The sequence shown here is derived from an EMBL/GenBank/DDBJ whole genome shotgun (WGS) entry which is preliminary data.</text>
</comment>
<dbReference type="AlphaFoldDB" id="A0A9W8A0A3"/>
<sequence length="487" mass="54192">MSKSLEKKHHRDPIQILNDDLIIGIFSYLNIHQLAKCVTVCEAWRQRLISIPTLWSNAHFSYPIDPFLCADSPQRRSFPNRTRVTQDSHIETLATLAGPSLQSVIVTYGPLITDASLESLVVHDCRNLVEMEFAPADMFSSELLATIIPEIGHKLRRLVLSPNVIEDDDLQTIMKECPSLDYLSVAGGKALTPEAFDLQKFYKDHIDSDDINSDSELFPRLSSINIAACSKMDDTVTMYIVSNFNNTLKHINLSECNNMTAHSLTLLSQCRFLEVILLNNMKLAENTVDGDDKRSLVLEFMGALPNLRILHIAGQDDLIDDEMIGVLARNSPNLEELDISDSLRITSESLVALGQFCKKLRILDVSGCWGCRDDGVIALIIGAQNLTHLDLSTLSITDASLRCIGNNSFHLKKLAVDLCQRITGNGIKYLLEGDNGLGCAFTLLDLSLIQCKNIDESVVEWCQGRLHHNASILYEFGSVYRGVNDGN</sequence>
<evidence type="ECO:0000313" key="3">
    <source>
        <dbReference type="EMBL" id="KAJ1920315.1"/>
    </source>
</evidence>
<gene>
    <name evidence="3" type="ORF">H4219_001428</name>
</gene>